<evidence type="ECO:0000256" key="8">
    <source>
        <dbReference type="PROSITE-ProRule" id="PRU00268"/>
    </source>
</evidence>
<accession>A0A2C9M2K4</accession>
<dbReference type="PROSITE" id="PS50881">
    <property type="entry name" value="S5_DSRBD"/>
    <property type="match status" value="1"/>
</dbReference>
<feature type="domain" description="S5 DRBM" evidence="10">
    <location>
        <begin position="185"/>
        <end position="249"/>
    </location>
</feature>
<sequence>MELADSVWSMKDTLELDMVINHVIKLTKQHKYSLVNSNAYIFHPSTSIVQISFSRTYVSFVNKVTADQLWSGVTSVSNAGKKRGRGRSVKKRLDLNRGQRLGVGKSEMVFPGLTGPAMTGKKILEVYQPKKDESAEAASAQKKVPERKRRFPKIPALLRGYSGRKFPGTSIGPPDPINDYVFNGFDSKVLEYKIVNHMTGNLGRKARISALVVTGNGNGLAGFAVAKAATGKAALRKAKNMAAQRLQYFERYQNHTVFHNFAVTESKTTIFVQKKPAGHGVVAHRVIKTMCELIGIKDLYAKTEGQTGIIQNVTKAFFKGLMEQETHQQLADRMQLNVVEYRPEMENVPIPVAKPSQGFSRPDPVKEEAFDFNNLYYKDGRIPLKKYVDPDLQFKLPSTLRYFLNQHKHRNQRHARYLRHVHGLEPSPEEVKFRQKPLK</sequence>
<dbReference type="VEuPathDB" id="VectorBase:BGLB037798"/>
<dbReference type="SUPFAM" id="SSF54768">
    <property type="entry name" value="dsRNA-binding domain-like"/>
    <property type="match status" value="1"/>
</dbReference>
<dbReference type="AlphaFoldDB" id="A0A2C9M2K4"/>
<dbReference type="OrthoDB" id="309483at2759"/>
<dbReference type="PANTHER" id="PTHR48277">
    <property type="entry name" value="MITOCHONDRIAL RIBOSOMAL PROTEIN S5"/>
    <property type="match status" value="1"/>
</dbReference>
<dbReference type="Gene3D" id="3.30.230.10">
    <property type="match status" value="1"/>
</dbReference>
<dbReference type="GO" id="GO:0003723">
    <property type="term" value="F:RNA binding"/>
    <property type="evidence" value="ECO:0007669"/>
    <property type="project" value="InterPro"/>
</dbReference>
<reference evidence="11" key="1">
    <citation type="submission" date="2020-05" db="UniProtKB">
        <authorList>
            <consortium name="EnsemblMetazoa"/>
        </authorList>
    </citation>
    <scope>IDENTIFICATION</scope>
    <source>
        <strain evidence="11">BB02</strain>
    </source>
</reference>
<evidence type="ECO:0000256" key="5">
    <source>
        <dbReference type="ARBA" id="ARBA00023274"/>
    </source>
</evidence>
<evidence type="ECO:0000313" key="12">
    <source>
        <dbReference type="Proteomes" id="UP000076420"/>
    </source>
</evidence>
<dbReference type="GO" id="GO:0003735">
    <property type="term" value="F:structural constituent of ribosome"/>
    <property type="evidence" value="ECO:0007669"/>
    <property type="project" value="UniProtKB-UniRule"/>
</dbReference>
<evidence type="ECO:0000256" key="2">
    <source>
        <dbReference type="ARBA" id="ARBA00008945"/>
    </source>
</evidence>
<dbReference type="KEGG" id="bgt:106059253"/>
<dbReference type="Pfam" id="PF21251">
    <property type="entry name" value="Ribosomal_uS5m_N"/>
    <property type="match status" value="1"/>
</dbReference>
<dbReference type="GO" id="GO:0005763">
    <property type="term" value="C:mitochondrial small ribosomal subunit"/>
    <property type="evidence" value="ECO:0007669"/>
    <property type="project" value="UniProtKB-ARBA"/>
</dbReference>
<dbReference type="InterPro" id="IPR020568">
    <property type="entry name" value="Ribosomal_Su5_D2-typ_SF"/>
</dbReference>
<dbReference type="PANTHER" id="PTHR48277:SF1">
    <property type="entry name" value="MITOCHONDRIAL RIBOSOMAL PROTEIN S5"/>
    <property type="match status" value="1"/>
</dbReference>
<dbReference type="STRING" id="6526.A0A2C9M2K4"/>
<evidence type="ECO:0000256" key="3">
    <source>
        <dbReference type="ARBA" id="ARBA00022980"/>
    </source>
</evidence>
<dbReference type="Pfam" id="PF03719">
    <property type="entry name" value="Ribosomal_S5_C"/>
    <property type="match status" value="1"/>
</dbReference>
<evidence type="ECO:0000256" key="1">
    <source>
        <dbReference type="ARBA" id="ARBA00004173"/>
    </source>
</evidence>
<dbReference type="Proteomes" id="UP000076420">
    <property type="component" value="Unassembled WGS sequence"/>
</dbReference>
<dbReference type="InterPro" id="IPR005324">
    <property type="entry name" value="Ribosomal_uS5_C"/>
</dbReference>
<dbReference type="VEuPathDB" id="VectorBase:BGLAX_052373"/>
<evidence type="ECO:0000259" key="10">
    <source>
        <dbReference type="PROSITE" id="PS50881"/>
    </source>
</evidence>
<evidence type="ECO:0000256" key="4">
    <source>
        <dbReference type="ARBA" id="ARBA00023128"/>
    </source>
</evidence>
<comment type="similarity">
    <text evidence="2 9">Belongs to the universal ribosomal protein uS5 family.</text>
</comment>
<evidence type="ECO:0000256" key="6">
    <source>
        <dbReference type="ARBA" id="ARBA00039335"/>
    </source>
</evidence>
<name>A0A2C9M2K4_BIOGL</name>
<dbReference type="EnsemblMetazoa" id="BGLB037798-RA">
    <property type="protein sequence ID" value="BGLB037798-PA"/>
    <property type="gene ID" value="BGLB037798"/>
</dbReference>
<protein>
    <recommendedName>
        <fullName evidence="6">Small ribosomal subunit protein uS5m</fullName>
    </recommendedName>
    <alternativeName>
        <fullName evidence="7">28S ribosomal protein S5, mitochondrial</fullName>
    </alternativeName>
</protein>
<dbReference type="SUPFAM" id="SSF54211">
    <property type="entry name" value="Ribosomal protein S5 domain 2-like"/>
    <property type="match status" value="1"/>
</dbReference>
<comment type="subcellular location">
    <subcellularLocation>
        <location evidence="1">Mitochondrion</location>
    </subcellularLocation>
</comment>
<dbReference type="InterPro" id="IPR000851">
    <property type="entry name" value="Ribosomal_uS5"/>
</dbReference>
<dbReference type="GO" id="GO:0005743">
    <property type="term" value="C:mitochondrial inner membrane"/>
    <property type="evidence" value="ECO:0007669"/>
    <property type="project" value="UniProtKB-ARBA"/>
</dbReference>
<proteinExistence type="inferred from homology"/>
<keyword evidence="5 8" id="KW-0687">Ribonucleoprotein</keyword>
<dbReference type="GO" id="GO:0006412">
    <property type="term" value="P:translation"/>
    <property type="evidence" value="ECO:0007669"/>
    <property type="project" value="InterPro"/>
</dbReference>
<dbReference type="Pfam" id="PF00333">
    <property type="entry name" value="Ribosomal_S5"/>
    <property type="match status" value="1"/>
</dbReference>
<evidence type="ECO:0000256" key="7">
    <source>
        <dbReference type="ARBA" id="ARBA00041606"/>
    </source>
</evidence>
<dbReference type="InterPro" id="IPR048584">
    <property type="entry name" value="Ribosomal_uS5m_N"/>
</dbReference>
<dbReference type="InterPro" id="IPR013810">
    <property type="entry name" value="Ribosomal_uS5_N"/>
</dbReference>
<dbReference type="FunFam" id="3.30.160.20:FF:000022">
    <property type="entry name" value="28S ribosomal protein S5, mitochondrial"/>
    <property type="match status" value="1"/>
</dbReference>
<evidence type="ECO:0000256" key="9">
    <source>
        <dbReference type="RuleBase" id="RU003823"/>
    </source>
</evidence>
<dbReference type="FunFam" id="3.30.230.10:FF:000002">
    <property type="entry name" value="30S ribosomal protein S5"/>
    <property type="match status" value="1"/>
</dbReference>
<dbReference type="Gene3D" id="3.30.160.20">
    <property type="match status" value="1"/>
</dbReference>
<dbReference type="InterPro" id="IPR014721">
    <property type="entry name" value="Ribsml_uS5_D2-typ_fold_subgr"/>
</dbReference>
<evidence type="ECO:0000313" key="11">
    <source>
        <dbReference type="EnsemblMetazoa" id="BGLB037798-PA"/>
    </source>
</evidence>
<keyword evidence="4" id="KW-0496">Mitochondrion</keyword>
<gene>
    <name evidence="11" type="primary">106059253</name>
</gene>
<keyword evidence="3 8" id="KW-0689">Ribosomal protein</keyword>
<organism evidence="11 12">
    <name type="scientific">Biomphalaria glabrata</name>
    <name type="common">Bloodfluke planorb</name>
    <name type="synonym">Freshwater snail</name>
    <dbReference type="NCBI Taxonomy" id="6526"/>
    <lineage>
        <taxon>Eukaryota</taxon>
        <taxon>Metazoa</taxon>
        <taxon>Spiralia</taxon>
        <taxon>Lophotrochozoa</taxon>
        <taxon>Mollusca</taxon>
        <taxon>Gastropoda</taxon>
        <taxon>Heterobranchia</taxon>
        <taxon>Euthyneura</taxon>
        <taxon>Panpulmonata</taxon>
        <taxon>Hygrophila</taxon>
        <taxon>Lymnaeoidea</taxon>
        <taxon>Planorbidae</taxon>
        <taxon>Biomphalaria</taxon>
    </lineage>
</organism>